<organism evidence="2 3">
    <name type="scientific">Streptosporangium brasiliense</name>
    <dbReference type="NCBI Taxonomy" id="47480"/>
    <lineage>
        <taxon>Bacteria</taxon>
        <taxon>Bacillati</taxon>
        <taxon>Actinomycetota</taxon>
        <taxon>Actinomycetes</taxon>
        <taxon>Streptosporangiales</taxon>
        <taxon>Streptosporangiaceae</taxon>
        <taxon>Streptosporangium</taxon>
    </lineage>
</organism>
<comment type="caution">
    <text evidence="2">The sequence shown here is derived from an EMBL/GenBank/DDBJ whole genome shotgun (WGS) entry which is preliminary data.</text>
</comment>
<dbReference type="PANTHER" id="PTHR47237">
    <property type="entry name" value="SLL0310 PROTEIN"/>
    <property type="match status" value="1"/>
</dbReference>
<dbReference type="Proteomes" id="UP001230426">
    <property type="component" value="Unassembled WGS sequence"/>
</dbReference>
<name>A0ABT9RF55_9ACTN</name>
<sequence>MIIRELDPDDLGACLRLAEDRQWSREERKWLFLLQGGEGYGIVDPDGELVASAVLTRYGTRTAAVSMVLVASRHGGRGLGRRLIGHVLEQARGATVFLNATEMGRPLYERLGFRVTGGVAMHLGTFTGQASGASRAASPEDLKAIADLDAEVVGADRSALLARYAGFAEQLRVIENGRGISGYAGMWRNVGSTVVGPVIAASPADARSLIADLASQVDGPVRLEIEDRNAPLARWLAGHGVVAGMRTSDMVAGGESLPGDRSRFFAPVMSALG</sequence>
<evidence type="ECO:0000313" key="3">
    <source>
        <dbReference type="Proteomes" id="UP001230426"/>
    </source>
</evidence>
<dbReference type="PANTHER" id="PTHR47237:SF2">
    <property type="entry name" value="BLL4206 PROTEIN"/>
    <property type="match status" value="1"/>
</dbReference>
<dbReference type="PROSITE" id="PS51186">
    <property type="entry name" value="GNAT"/>
    <property type="match status" value="1"/>
</dbReference>
<dbReference type="RefSeq" id="WP_306869083.1">
    <property type="nucleotide sequence ID" value="NZ_JAUSRB010000002.1"/>
</dbReference>
<gene>
    <name evidence="2" type="ORF">J2S55_006738</name>
</gene>
<dbReference type="Gene3D" id="3.40.630.30">
    <property type="match status" value="1"/>
</dbReference>
<feature type="domain" description="N-acetyltransferase" evidence="1">
    <location>
        <begin position="1"/>
        <end position="145"/>
    </location>
</feature>
<dbReference type="InterPro" id="IPR041496">
    <property type="entry name" value="YitH/HolE_GNAT"/>
</dbReference>
<dbReference type="SUPFAM" id="SSF55729">
    <property type="entry name" value="Acyl-CoA N-acyltransferases (Nat)"/>
    <property type="match status" value="1"/>
</dbReference>
<evidence type="ECO:0000259" key="1">
    <source>
        <dbReference type="PROSITE" id="PS51186"/>
    </source>
</evidence>
<accession>A0ABT9RF55</accession>
<dbReference type="InterPro" id="IPR052729">
    <property type="entry name" value="Acyl/Acetyltrans_Enzymes"/>
</dbReference>
<protein>
    <submittedName>
        <fullName evidence="2">GNAT superfamily N-acetyltransferase</fullName>
    </submittedName>
</protein>
<dbReference type="Pfam" id="PF18014">
    <property type="entry name" value="Acetyltransf_18"/>
    <property type="match status" value="1"/>
</dbReference>
<keyword evidence="3" id="KW-1185">Reference proteome</keyword>
<dbReference type="InterPro" id="IPR000182">
    <property type="entry name" value="GNAT_dom"/>
</dbReference>
<dbReference type="Pfam" id="PF00583">
    <property type="entry name" value="Acetyltransf_1"/>
    <property type="match status" value="1"/>
</dbReference>
<evidence type="ECO:0000313" key="2">
    <source>
        <dbReference type="EMBL" id="MDP9867472.1"/>
    </source>
</evidence>
<dbReference type="EMBL" id="JAUSRB010000002">
    <property type="protein sequence ID" value="MDP9867472.1"/>
    <property type="molecule type" value="Genomic_DNA"/>
</dbReference>
<proteinExistence type="predicted"/>
<dbReference type="InterPro" id="IPR016181">
    <property type="entry name" value="Acyl_CoA_acyltransferase"/>
</dbReference>
<dbReference type="Gene3D" id="3.40.630.90">
    <property type="match status" value="1"/>
</dbReference>
<reference evidence="2 3" key="1">
    <citation type="submission" date="2023-07" db="EMBL/GenBank/DDBJ databases">
        <title>Sequencing the genomes of 1000 actinobacteria strains.</title>
        <authorList>
            <person name="Klenk H.-P."/>
        </authorList>
    </citation>
    <scope>NUCLEOTIDE SEQUENCE [LARGE SCALE GENOMIC DNA]</scope>
    <source>
        <strain evidence="2 3">DSM 44109</strain>
    </source>
</reference>